<dbReference type="EMBL" id="UYJE01002603">
    <property type="protein sequence ID" value="VDI12204.1"/>
    <property type="molecule type" value="Genomic_DNA"/>
</dbReference>
<dbReference type="InterPro" id="IPR007274">
    <property type="entry name" value="Cop_transporter"/>
</dbReference>
<accession>A0A8B6D0N9</accession>
<keyword evidence="6" id="KW-1185">Reference proteome</keyword>
<protein>
    <recommendedName>
        <fullName evidence="4">Copper transport protein</fullName>
    </recommendedName>
</protein>
<keyword evidence="1 4" id="KW-0812">Transmembrane</keyword>
<feature type="transmembrane region" description="Helical" evidence="4">
    <location>
        <begin position="83"/>
        <end position="114"/>
    </location>
</feature>
<keyword evidence="4" id="KW-0187">Copper transport</keyword>
<keyword evidence="3 4" id="KW-0472">Membrane</keyword>
<keyword evidence="4" id="KW-0186">Copper</keyword>
<dbReference type="AlphaFoldDB" id="A0A8B6D0N9"/>
<dbReference type="OrthoDB" id="6158546at2759"/>
<keyword evidence="2 4" id="KW-1133">Transmembrane helix</keyword>
<evidence type="ECO:0000256" key="3">
    <source>
        <dbReference type="ARBA" id="ARBA00023136"/>
    </source>
</evidence>
<proteinExistence type="inferred from homology"/>
<sequence length="149" mass="16862">MMNKVLTTYTTSNFLFLQWKTDDHIGLVVGMITTVVLGVLFESLHLIESKLQKGETSDSKRTVKMAKCAFVGKRTAIHMTRVVLGYVLMLCVMTMNVWIIGSVVLGYAIGYFLFRPWTYTRNSTRSSKSKIHNGLTEQSDKLLTKESDV</sequence>
<feature type="transmembrane region" description="Helical" evidence="4">
    <location>
        <begin position="25"/>
        <end position="47"/>
    </location>
</feature>
<dbReference type="GO" id="GO:0016020">
    <property type="term" value="C:membrane"/>
    <property type="evidence" value="ECO:0007669"/>
    <property type="project" value="UniProtKB-SubCell"/>
</dbReference>
<evidence type="ECO:0000256" key="4">
    <source>
        <dbReference type="RuleBase" id="RU367022"/>
    </source>
</evidence>
<comment type="caution">
    <text evidence="5">The sequence shown here is derived from an EMBL/GenBank/DDBJ whole genome shotgun (WGS) entry which is preliminary data.</text>
</comment>
<dbReference type="GO" id="GO:0005375">
    <property type="term" value="F:copper ion transmembrane transporter activity"/>
    <property type="evidence" value="ECO:0007669"/>
    <property type="project" value="UniProtKB-UniRule"/>
</dbReference>
<evidence type="ECO:0000256" key="2">
    <source>
        <dbReference type="ARBA" id="ARBA00022989"/>
    </source>
</evidence>
<evidence type="ECO:0000313" key="6">
    <source>
        <dbReference type="Proteomes" id="UP000596742"/>
    </source>
</evidence>
<dbReference type="Pfam" id="PF04145">
    <property type="entry name" value="Ctr"/>
    <property type="match status" value="1"/>
</dbReference>
<reference evidence="5" key="1">
    <citation type="submission" date="2018-11" db="EMBL/GenBank/DDBJ databases">
        <authorList>
            <person name="Alioto T."/>
            <person name="Alioto T."/>
        </authorList>
    </citation>
    <scope>NUCLEOTIDE SEQUENCE</scope>
</reference>
<keyword evidence="4" id="KW-0813">Transport</keyword>
<dbReference type="Proteomes" id="UP000596742">
    <property type="component" value="Unassembled WGS sequence"/>
</dbReference>
<organism evidence="5 6">
    <name type="scientific">Mytilus galloprovincialis</name>
    <name type="common">Mediterranean mussel</name>
    <dbReference type="NCBI Taxonomy" id="29158"/>
    <lineage>
        <taxon>Eukaryota</taxon>
        <taxon>Metazoa</taxon>
        <taxon>Spiralia</taxon>
        <taxon>Lophotrochozoa</taxon>
        <taxon>Mollusca</taxon>
        <taxon>Bivalvia</taxon>
        <taxon>Autobranchia</taxon>
        <taxon>Pteriomorphia</taxon>
        <taxon>Mytilida</taxon>
        <taxon>Mytiloidea</taxon>
        <taxon>Mytilidae</taxon>
        <taxon>Mytilinae</taxon>
        <taxon>Mytilus</taxon>
    </lineage>
</organism>
<name>A0A8B6D0N9_MYTGA</name>
<comment type="similarity">
    <text evidence="4">Belongs to the copper transporter (Ctr) (TC 1.A.56) family. SLC31A subfamily.</text>
</comment>
<keyword evidence="4" id="KW-0406">Ion transport</keyword>
<comment type="subcellular location">
    <subcellularLocation>
        <location evidence="4">Membrane</location>
        <topology evidence="4">Multi-pass membrane protein</topology>
    </subcellularLocation>
</comment>
<dbReference type="PANTHER" id="PTHR12483:SF115">
    <property type="entry name" value="COPPER TRANSPORT PROTEIN"/>
    <property type="match status" value="1"/>
</dbReference>
<gene>
    <name evidence="5" type="ORF">MGAL_10B051985</name>
</gene>
<evidence type="ECO:0000256" key="1">
    <source>
        <dbReference type="ARBA" id="ARBA00022692"/>
    </source>
</evidence>
<dbReference type="PANTHER" id="PTHR12483">
    <property type="entry name" value="SOLUTE CARRIER FAMILY 31 COPPER TRANSPORTERS"/>
    <property type="match status" value="1"/>
</dbReference>
<evidence type="ECO:0000313" key="5">
    <source>
        <dbReference type="EMBL" id="VDI12204.1"/>
    </source>
</evidence>